<accession>A0A1C7MCN1</accession>
<dbReference type="AlphaFoldDB" id="A0A1C7MCN1"/>
<feature type="region of interest" description="Disordered" evidence="5">
    <location>
        <begin position="219"/>
        <end position="255"/>
    </location>
</feature>
<gene>
    <name evidence="6" type="primary">HSP70-17</name>
    <name evidence="6" type="ORF">A0H81_05443</name>
</gene>
<dbReference type="Gene3D" id="3.30.420.40">
    <property type="match status" value="2"/>
</dbReference>
<dbReference type="Gene3D" id="2.60.34.10">
    <property type="entry name" value="Substrate Binding Domain Of DNAk, Chain A, domain 1"/>
    <property type="match status" value="1"/>
</dbReference>
<dbReference type="EMBL" id="LUGG01000005">
    <property type="protein sequence ID" value="OBZ74655.1"/>
    <property type="molecule type" value="Genomic_DNA"/>
</dbReference>
<protein>
    <submittedName>
        <fullName evidence="6">Heat shock protein 17</fullName>
    </submittedName>
</protein>
<comment type="caution">
    <text evidence="6">The sequence shown here is derived from an EMBL/GenBank/DDBJ whole genome shotgun (WGS) entry which is preliminary data.</text>
</comment>
<evidence type="ECO:0000256" key="1">
    <source>
        <dbReference type="ARBA" id="ARBA00022741"/>
    </source>
</evidence>
<evidence type="ECO:0000256" key="3">
    <source>
        <dbReference type="ARBA" id="ARBA00022840"/>
    </source>
</evidence>
<dbReference type="GO" id="GO:0030968">
    <property type="term" value="P:endoplasmic reticulum unfolded protein response"/>
    <property type="evidence" value="ECO:0007669"/>
    <property type="project" value="TreeGrafter"/>
</dbReference>
<dbReference type="InterPro" id="IPR029047">
    <property type="entry name" value="HSP70_peptide-bd_sf"/>
</dbReference>
<sequence>MATVESVAFDLDYRSKITRSQFETDNITSVILTGGSSRTPIIQAAVKVAVGESKIALNVNADEAAVLGAALHGAGLSRQFKTKDIRVSDIGLHDIQVSYPAEMKTSSSKPRTINTMIFPTGSKTGSKKTLTFKRQDDFSLKLAYKASPGLGFPTDILEAGIVGVREAIQNLTDLGAIDPIVKATVVLSESGFASVRDAIAFGEFKDESLAGKLKGFFGGSSSTEEPSADAETTADEQSSAAYSSPTASTKATPKDEPISLDVEVKFSSIAPMTVAEKRRARDRHVFEIILLKCAHADAVDFFSYRLVTVDNEEAAKRRREDARNTLEGYLYRVRDLLEDDSSDSPFRKCSQEVERKAMAEKLEETLAWLHDLGDDADTIQYIDKRNAVESLERPVVHRYKEIEEFPKALNNSQMWNWSTRLFLTEAKSNLTKEEQGGPPSRYTKEELNGLEKTLIDHEKWLNEWVEKQKSVKMNEDPVILSSEMRARAKTLENHLQKLVKKKTPKPPKKTKTATATVTDQEPLETEGTSSSGTSSSEPPAASEAPAGHDEL</sequence>
<dbReference type="InterPro" id="IPR013126">
    <property type="entry name" value="Hsp_70_fam"/>
</dbReference>
<keyword evidence="1" id="KW-0547">Nucleotide-binding</keyword>
<keyword evidence="2" id="KW-0256">Endoplasmic reticulum</keyword>
<keyword evidence="7" id="KW-1185">Reference proteome</keyword>
<keyword evidence="4" id="KW-0143">Chaperone</keyword>
<dbReference type="GO" id="GO:0005524">
    <property type="term" value="F:ATP binding"/>
    <property type="evidence" value="ECO:0007669"/>
    <property type="project" value="UniProtKB-KW"/>
</dbReference>
<dbReference type="InterPro" id="IPR029048">
    <property type="entry name" value="HSP70_C_sf"/>
</dbReference>
<keyword evidence="3" id="KW-0067">ATP-binding</keyword>
<dbReference type="PRINTS" id="PR00301">
    <property type="entry name" value="HEATSHOCK70"/>
</dbReference>
<evidence type="ECO:0000256" key="4">
    <source>
        <dbReference type="ARBA" id="ARBA00023186"/>
    </source>
</evidence>
<organism evidence="6 7">
    <name type="scientific">Grifola frondosa</name>
    <name type="common">Maitake</name>
    <name type="synonym">Polyporus frondosus</name>
    <dbReference type="NCBI Taxonomy" id="5627"/>
    <lineage>
        <taxon>Eukaryota</taxon>
        <taxon>Fungi</taxon>
        <taxon>Dikarya</taxon>
        <taxon>Basidiomycota</taxon>
        <taxon>Agaricomycotina</taxon>
        <taxon>Agaricomycetes</taxon>
        <taxon>Polyporales</taxon>
        <taxon>Grifolaceae</taxon>
        <taxon>Grifola</taxon>
    </lineage>
</organism>
<feature type="compositionally biased region" description="Basic residues" evidence="5">
    <location>
        <begin position="497"/>
        <end position="511"/>
    </location>
</feature>
<dbReference type="SUPFAM" id="SSF100934">
    <property type="entry name" value="Heat shock protein 70kD (HSP70), C-terminal subdomain"/>
    <property type="match status" value="1"/>
</dbReference>
<evidence type="ECO:0000313" key="6">
    <source>
        <dbReference type="EMBL" id="OBZ74655.1"/>
    </source>
</evidence>
<feature type="compositionally biased region" description="Low complexity" evidence="5">
    <location>
        <begin position="525"/>
        <end position="545"/>
    </location>
</feature>
<evidence type="ECO:0000256" key="2">
    <source>
        <dbReference type="ARBA" id="ARBA00022824"/>
    </source>
</evidence>
<dbReference type="PANTHER" id="PTHR45639">
    <property type="entry name" value="HSC70CB, ISOFORM G-RELATED"/>
    <property type="match status" value="1"/>
</dbReference>
<name>A0A1C7MCN1_GRIFR</name>
<dbReference type="OMA" id="MRNKLFH"/>
<dbReference type="InterPro" id="IPR043129">
    <property type="entry name" value="ATPase_NBD"/>
</dbReference>
<dbReference type="STRING" id="5627.A0A1C7MCN1"/>
<feature type="region of interest" description="Disordered" evidence="5">
    <location>
        <begin position="497"/>
        <end position="551"/>
    </location>
</feature>
<proteinExistence type="predicted"/>
<dbReference type="Gene3D" id="1.20.1270.10">
    <property type="match status" value="1"/>
</dbReference>
<dbReference type="PANTHER" id="PTHR45639:SF3">
    <property type="entry name" value="HYPOXIA UP-REGULATED PROTEIN 1"/>
    <property type="match status" value="1"/>
</dbReference>
<dbReference type="Pfam" id="PF00012">
    <property type="entry name" value="HSP70"/>
    <property type="match status" value="1"/>
</dbReference>
<reference evidence="6 7" key="1">
    <citation type="submission" date="2016-03" db="EMBL/GenBank/DDBJ databases">
        <title>Whole genome sequencing of Grifola frondosa 9006-11.</title>
        <authorList>
            <person name="Min B."/>
            <person name="Park H."/>
            <person name="Kim J.-G."/>
            <person name="Cho H."/>
            <person name="Oh Y.-L."/>
            <person name="Kong W.-S."/>
            <person name="Choi I.-G."/>
        </authorList>
    </citation>
    <scope>NUCLEOTIDE SEQUENCE [LARGE SCALE GENOMIC DNA]</scope>
    <source>
        <strain evidence="6 7">9006-11</strain>
    </source>
</reference>
<dbReference type="GO" id="GO:0034663">
    <property type="term" value="C:endoplasmic reticulum chaperone complex"/>
    <property type="evidence" value="ECO:0007669"/>
    <property type="project" value="TreeGrafter"/>
</dbReference>
<dbReference type="OrthoDB" id="10262720at2759"/>
<dbReference type="Proteomes" id="UP000092993">
    <property type="component" value="Unassembled WGS sequence"/>
</dbReference>
<dbReference type="GO" id="GO:0140662">
    <property type="term" value="F:ATP-dependent protein folding chaperone"/>
    <property type="evidence" value="ECO:0007669"/>
    <property type="project" value="InterPro"/>
</dbReference>
<dbReference type="SUPFAM" id="SSF53067">
    <property type="entry name" value="Actin-like ATPase domain"/>
    <property type="match status" value="1"/>
</dbReference>
<feature type="compositionally biased region" description="Low complexity" evidence="5">
    <location>
        <begin position="238"/>
        <end position="251"/>
    </location>
</feature>
<evidence type="ECO:0000256" key="5">
    <source>
        <dbReference type="SAM" id="MobiDB-lite"/>
    </source>
</evidence>
<evidence type="ECO:0000313" key="7">
    <source>
        <dbReference type="Proteomes" id="UP000092993"/>
    </source>
</evidence>
<keyword evidence="6" id="KW-0346">Stress response</keyword>